<evidence type="ECO:0000256" key="1">
    <source>
        <dbReference type="SAM" id="MobiDB-lite"/>
    </source>
</evidence>
<dbReference type="Proteomes" id="UP001418222">
    <property type="component" value="Unassembled WGS sequence"/>
</dbReference>
<reference evidence="2 3" key="1">
    <citation type="journal article" date="2022" name="Nat. Plants">
        <title>Genomes of leafy and leafless Platanthera orchids illuminate the evolution of mycoheterotrophy.</title>
        <authorList>
            <person name="Li M.H."/>
            <person name="Liu K.W."/>
            <person name="Li Z."/>
            <person name="Lu H.C."/>
            <person name="Ye Q.L."/>
            <person name="Zhang D."/>
            <person name="Wang J.Y."/>
            <person name="Li Y.F."/>
            <person name="Zhong Z.M."/>
            <person name="Liu X."/>
            <person name="Yu X."/>
            <person name="Liu D.K."/>
            <person name="Tu X.D."/>
            <person name="Liu B."/>
            <person name="Hao Y."/>
            <person name="Liao X.Y."/>
            <person name="Jiang Y.T."/>
            <person name="Sun W.H."/>
            <person name="Chen J."/>
            <person name="Chen Y.Q."/>
            <person name="Ai Y."/>
            <person name="Zhai J.W."/>
            <person name="Wu S.S."/>
            <person name="Zhou Z."/>
            <person name="Hsiao Y.Y."/>
            <person name="Wu W.L."/>
            <person name="Chen Y.Y."/>
            <person name="Lin Y.F."/>
            <person name="Hsu J.L."/>
            <person name="Li C.Y."/>
            <person name="Wang Z.W."/>
            <person name="Zhao X."/>
            <person name="Zhong W.Y."/>
            <person name="Ma X.K."/>
            <person name="Ma L."/>
            <person name="Huang J."/>
            <person name="Chen G.Z."/>
            <person name="Huang M.Z."/>
            <person name="Huang L."/>
            <person name="Peng D.H."/>
            <person name="Luo Y.B."/>
            <person name="Zou S.Q."/>
            <person name="Chen S.P."/>
            <person name="Lan S."/>
            <person name="Tsai W.C."/>
            <person name="Van de Peer Y."/>
            <person name="Liu Z.J."/>
        </authorList>
    </citation>
    <scope>NUCLEOTIDE SEQUENCE [LARGE SCALE GENOMIC DNA]</scope>
    <source>
        <strain evidence="2">Lor287</strain>
    </source>
</reference>
<evidence type="ECO:0000313" key="2">
    <source>
        <dbReference type="EMBL" id="KAK8928446.1"/>
    </source>
</evidence>
<gene>
    <name evidence="2" type="ORF">KSP39_PZI017819</name>
</gene>
<protein>
    <submittedName>
        <fullName evidence="2">Uncharacterized protein</fullName>
    </submittedName>
</protein>
<feature type="region of interest" description="Disordered" evidence="1">
    <location>
        <begin position="59"/>
        <end position="108"/>
    </location>
</feature>
<keyword evidence="3" id="KW-1185">Reference proteome</keyword>
<sequence>MGAITALQRQVQALESELAGVRAEILKHKYIQAGGQAAVLAHSSSHNIQALLLATSGDVSATAAPSPPRPMLPDVRTPASSFNVYPPASSSSTDYSSITNENIPYFLS</sequence>
<proteinExistence type="predicted"/>
<accession>A0AAP0B6B6</accession>
<comment type="caution">
    <text evidence="2">The sequence shown here is derived from an EMBL/GenBank/DDBJ whole genome shotgun (WGS) entry which is preliminary data.</text>
</comment>
<dbReference type="EMBL" id="JBBWWQ010000015">
    <property type="protein sequence ID" value="KAK8928446.1"/>
    <property type="molecule type" value="Genomic_DNA"/>
</dbReference>
<organism evidence="2 3">
    <name type="scientific">Platanthera zijinensis</name>
    <dbReference type="NCBI Taxonomy" id="2320716"/>
    <lineage>
        <taxon>Eukaryota</taxon>
        <taxon>Viridiplantae</taxon>
        <taxon>Streptophyta</taxon>
        <taxon>Embryophyta</taxon>
        <taxon>Tracheophyta</taxon>
        <taxon>Spermatophyta</taxon>
        <taxon>Magnoliopsida</taxon>
        <taxon>Liliopsida</taxon>
        <taxon>Asparagales</taxon>
        <taxon>Orchidaceae</taxon>
        <taxon>Orchidoideae</taxon>
        <taxon>Orchideae</taxon>
        <taxon>Orchidinae</taxon>
        <taxon>Platanthera</taxon>
    </lineage>
</organism>
<name>A0AAP0B6B6_9ASPA</name>
<dbReference type="AlphaFoldDB" id="A0AAP0B6B6"/>
<evidence type="ECO:0000313" key="3">
    <source>
        <dbReference type="Proteomes" id="UP001418222"/>
    </source>
</evidence>